<organism evidence="4 5">
    <name type="scientific">Ectobacillus funiculus</name>
    <dbReference type="NCBI Taxonomy" id="137993"/>
    <lineage>
        <taxon>Bacteria</taxon>
        <taxon>Bacillati</taxon>
        <taxon>Bacillota</taxon>
        <taxon>Bacilli</taxon>
        <taxon>Bacillales</taxon>
        <taxon>Bacillaceae</taxon>
        <taxon>Ectobacillus</taxon>
    </lineage>
</organism>
<keyword evidence="2" id="KW-0812">Transmembrane</keyword>
<evidence type="ECO:0000256" key="2">
    <source>
        <dbReference type="SAM" id="Phobius"/>
    </source>
</evidence>
<dbReference type="Proteomes" id="UP001589609">
    <property type="component" value="Unassembled WGS sequence"/>
</dbReference>
<keyword evidence="2" id="KW-0472">Membrane</keyword>
<proteinExistence type="predicted"/>
<evidence type="ECO:0000259" key="3">
    <source>
        <dbReference type="Pfam" id="PF20434"/>
    </source>
</evidence>
<dbReference type="EMBL" id="JBHMAF010000193">
    <property type="protein sequence ID" value="MFB9761471.1"/>
    <property type="molecule type" value="Genomic_DNA"/>
</dbReference>
<accession>A0ABV5WMG7</accession>
<feature type="domain" description="BD-FAE-like" evidence="3">
    <location>
        <begin position="46"/>
        <end position="215"/>
    </location>
</feature>
<feature type="transmembrane region" description="Helical" evidence="2">
    <location>
        <begin position="6"/>
        <end position="24"/>
    </location>
</feature>
<gene>
    <name evidence="4" type="ORF">ACFFMS_24815</name>
</gene>
<dbReference type="InterPro" id="IPR050300">
    <property type="entry name" value="GDXG_lipolytic_enzyme"/>
</dbReference>
<dbReference type="Gene3D" id="3.40.50.1820">
    <property type="entry name" value="alpha/beta hydrolase"/>
    <property type="match status" value="1"/>
</dbReference>
<dbReference type="PANTHER" id="PTHR48081:SF33">
    <property type="entry name" value="KYNURENINE FORMAMIDASE"/>
    <property type="match status" value="1"/>
</dbReference>
<dbReference type="PANTHER" id="PTHR48081">
    <property type="entry name" value="AB HYDROLASE SUPERFAMILY PROTEIN C4A8.06C"/>
    <property type="match status" value="1"/>
</dbReference>
<keyword evidence="2" id="KW-1133">Transmembrane helix</keyword>
<keyword evidence="5" id="KW-1185">Reference proteome</keyword>
<evidence type="ECO:0000313" key="5">
    <source>
        <dbReference type="Proteomes" id="UP001589609"/>
    </source>
</evidence>
<sequence length="279" mass="31455">MKRKSVYVLPILLLIIAFVSYYFLSIDKKQYEKISNITYGESGQKLDLYTPKGTNIPVILYVHGGGWSRGNKENVSAKPAFFTKNGYAFISINYRLHPKASYEEMAQDVVTALRWVYENADTYNLDQGRINLMGHSAGGHLIMLVGTNPKYLQANNLSTDIIHSLVDLDGPVDLEYFIQRIPSYKKVFGENKNEWAVASPITYAVRQPLPPSFLIARKQNTSTLRFIDIVKRNQNEVSFYGYTNISHSEVTKLVGVPSAGTEASEITNSILSFLNTHNK</sequence>
<protein>
    <submittedName>
        <fullName evidence="4">Alpha/beta hydrolase</fullName>
    </submittedName>
</protein>
<evidence type="ECO:0000313" key="4">
    <source>
        <dbReference type="EMBL" id="MFB9761471.1"/>
    </source>
</evidence>
<dbReference type="Pfam" id="PF20434">
    <property type="entry name" value="BD-FAE"/>
    <property type="match status" value="1"/>
</dbReference>
<dbReference type="InterPro" id="IPR049492">
    <property type="entry name" value="BD-FAE-like_dom"/>
</dbReference>
<keyword evidence="1 4" id="KW-0378">Hydrolase</keyword>
<dbReference type="GO" id="GO:0016787">
    <property type="term" value="F:hydrolase activity"/>
    <property type="evidence" value="ECO:0007669"/>
    <property type="project" value="UniProtKB-KW"/>
</dbReference>
<comment type="caution">
    <text evidence="4">The sequence shown here is derived from an EMBL/GenBank/DDBJ whole genome shotgun (WGS) entry which is preliminary data.</text>
</comment>
<evidence type="ECO:0000256" key="1">
    <source>
        <dbReference type="ARBA" id="ARBA00022801"/>
    </source>
</evidence>
<dbReference type="InterPro" id="IPR029058">
    <property type="entry name" value="AB_hydrolase_fold"/>
</dbReference>
<dbReference type="RefSeq" id="WP_379951631.1">
    <property type="nucleotide sequence ID" value="NZ_JBHMAF010000193.1"/>
</dbReference>
<name>A0ABV5WMG7_9BACI</name>
<reference evidence="4 5" key="1">
    <citation type="submission" date="2024-09" db="EMBL/GenBank/DDBJ databases">
        <authorList>
            <person name="Sun Q."/>
            <person name="Mori K."/>
        </authorList>
    </citation>
    <scope>NUCLEOTIDE SEQUENCE [LARGE SCALE GENOMIC DNA]</scope>
    <source>
        <strain evidence="4 5">JCM 11201</strain>
    </source>
</reference>
<dbReference type="SUPFAM" id="SSF53474">
    <property type="entry name" value="alpha/beta-Hydrolases"/>
    <property type="match status" value="1"/>
</dbReference>